<dbReference type="Proteomes" id="UP000293550">
    <property type="component" value="Unassembled WGS sequence"/>
</dbReference>
<dbReference type="AlphaFoldDB" id="A0A4Q7DEV8"/>
<evidence type="ECO:0008006" key="4">
    <source>
        <dbReference type="Google" id="ProtNLM"/>
    </source>
</evidence>
<evidence type="ECO:0000313" key="3">
    <source>
        <dbReference type="Proteomes" id="UP000293550"/>
    </source>
</evidence>
<name>A0A4Q7DEV8_9PROT</name>
<accession>A0A4Q7DEV8</accession>
<feature type="signal peptide" evidence="1">
    <location>
        <begin position="1"/>
        <end position="22"/>
    </location>
</feature>
<dbReference type="EMBL" id="SCFB01000022">
    <property type="protein sequence ID" value="RZI45213.1"/>
    <property type="molecule type" value="Genomic_DNA"/>
</dbReference>
<sequence length="347" mass="37401">MYKLPGFLGLLAFWAAFGVTQASSSADLKGEIQPVSSSSSSSSSQPVEGLPTAPYELTYLSHLPNRVGEIVAMHNLKGSRLMVYFDFDDVLAQQEYTIPLSNGTTYPFRYLSSAENSRMLGPVVWSIIQGKGGDDATKQTTYSIITSLHEGLFSQSGILSYRYPESTPFQLTLEALRKMGTTVKICSGLPLGSKGPKLDFVKGLGLSVTDYIYAPNKPSGIAKYVAADYAAQQSSGATANPNYVAVLLDNCKGDWGSSSIDNFVSGMNAQKVPEGVKVVPISVYSNRFMADVGRDQQIISAEIDAALSFTAQLKRQQLAQQKQTEQLKTADHSQGMAIALTSPQPSF</sequence>
<gene>
    <name evidence="2" type="ORF">EQU50_07990</name>
</gene>
<protein>
    <recommendedName>
        <fullName evidence="4">Polysaccharide deacetylase</fullName>
    </recommendedName>
</protein>
<reference evidence="2 3" key="1">
    <citation type="submission" date="2018-10" db="EMBL/GenBank/DDBJ databases">
        <title>An updated phylogeny of the Alphaproteobacteria reveals that the parasitic Rickettsiales and Holosporales have independent origins.</title>
        <authorList>
            <person name="Munoz-Gomez S.A."/>
            <person name="Hess S."/>
            <person name="Burger G."/>
            <person name="Lang B.F."/>
            <person name="Susko E."/>
            <person name="Slamovits C.H."/>
            <person name="Roger A.J."/>
        </authorList>
    </citation>
    <scope>NUCLEOTIDE SEQUENCE [LARGE SCALE GENOMIC DNA]</scope>
    <source>
        <strain evidence="2">HOLO01</strain>
    </source>
</reference>
<evidence type="ECO:0000313" key="2">
    <source>
        <dbReference type="EMBL" id="RZI45213.1"/>
    </source>
</evidence>
<proteinExistence type="predicted"/>
<evidence type="ECO:0000256" key="1">
    <source>
        <dbReference type="SAM" id="SignalP"/>
    </source>
</evidence>
<feature type="chain" id="PRO_5020882196" description="Polysaccharide deacetylase" evidence="1">
    <location>
        <begin position="23"/>
        <end position="347"/>
    </location>
</feature>
<organism evidence="2 3">
    <name type="scientific">Candidatus Finniella inopinata</name>
    <dbReference type="NCBI Taxonomy" id="1696036"/>
    <lineage>
        <taxon>Bacteria</taxon>
        <taxon>Pseudomonadati</taxon>
        <taxon>Pseudomonadota</taxon>
        <taxon>Alphaproteobacteria</taxon>
        <taxon>Holosporales</taxon>
        <taxon>Candidatus Paracaedibacteraceae</taxon>
        <taxon>Candidatus Finniella</taxon>
    </lineage>
</organism>
<keyword evidence="3" id="KW-1185">Reference proteome</keyword>
<keyword evidence="1" id="KW-0732">Signal</keyword>
<dbReference type="RefSeq" id="WP_130154596.1">
    <property type="nucleotide sequence ID" value="NZ_SCFB01000022.1"/>
</dbReference>
<comment type="caution">
    <text evidence="2">The sequence shown here is derived from an EMBL/GenBank/DDBJ whole genome shotgun (WGS) entry which is preliminary data.</text>
</comment>